<dbReference type="GO" id="GO:0005524">
    <property type="term" value="F:ATP binding"/>
    <property type="evidence" value="ECO:0007669"/>
    <property type="project" value="UniProtKB-UniRule"/>
</dbReference>
<dbReference type="InterPro" id="IPR000577">
    <property type="entry name" value="Carb_kinase_FGGY"/>
</dbReference>
<keyword evidence="2 8" id="KW-0859">Xylose metabolism</keyword>
<gene>
    <name evidence="8 10 13" type="primary">xylB</name>
    <name evidence="13" type="ORF">PGA78_00840</name>
</gene>
<dbReference type="NCBIfam" id="TIGR01312">
    <property type="entry name" value="XylB"/>
    <property type="match status" value="1"/>
</dbReference>
<dbReference type="InterPro" id="IPR043129">
    <property type="entry name" value="ATPase_NBD"/>
</dbReference>
<proteinExistence type="inferred from homology"/>
<dbReference type="GO" id="GO:0004856">
    <property type="term" value="F:D-xylulokinase activity"/>
    <property type="evidence" value="ECO:0007669"/>
    <property type="project" value="UniProtKB-UniRule"/>
</dbReference>
<dbReference type="InterPro" id="IPR018483">
    <property type="entry name" value="Carb_kinase_FGGY_CS"/>
</dbReference>
<evidence type="ECO:0000256" key="1">
    <source>
        <dbReference type="ARBA" id="ARBA00009156"/>
    </source>
</evidence>
<evidence type="ECO:0000256" key="8">
    <source>
        <dbReference type="HAMAP-Rule" id="MF_02220"/>
    </source>
</evidence>
<name>A0AAW6A1M5_LACPA</name>
<dbReference type="Gene3D" id="3.30.420.40">
    <property type="match status" value="2"/>
</dbReference>
<dbReference type="PROSITE" id="PS00445">
    <property type="entry name" value="FGGY_KINASES_2"/>
    <property type="match status" value="1"/>
</dbReference>
<accession>A0AAW6A1M5</accession>
<dbReference type="Pfam" id="PF02782">
    <property type="entry name" value="FGGY_C"/>
    <property type="match status" value="1"/>
</dbReference>
<reference evidence="13 14" key="1">
    <citation type="submission" date="2023-01" db="EMBL/GenBank/DDBJ databases">
        <title>Complete genome sequence of Lacticaseibacillus paracasei SRCM217440 isolated from Makgeolli.</title>
        <authorList>
            <person name="Yang H.-G."/>
            <person name="Jeong S.-J."/>
            <person name="Ha G.-S."/>
            <person name="Yang H.-J."/>
            <person name="Jeong D.-Y."/>
        </authorList>
    </citation>
    <scope>NUCLEOTIDE SEQUENCE [LARGE SCALE GENOMIC DNA]</scope>
    <source>
        <strain evidence="13 14">SRCM217440</strain>
    </source>
</reference>
<sequence length="499" mass="55269">MPYVLGIDLGTSAVKTLLINKLGEIVAKASSKYELLQPKKGYSEQNPDDWVIATKKSIRTLLNNHQEIDPEEIQGVSYSGQMHGLVLLDHQHKVLRPAILWNDTRTTSQVEKIKNELGDRFVQMTGNKVMEGFTLPKILWIQENEPDVYSRISVFMLPKDYVRFKMTGKINTDYSDAAGTVMTDVSSGKWSKEILQKFDIDLYKCPPILESKSEIGLISADFAREVGLSLKTKVFAGAADNACGALGAGILNVDRVLESIGTSGVLLAYEPHSTSVYKGNLHLFNHAVPGVYYSMGVTLSAGFSLSWFHHTFAKDEDLVDLVASAKESAPGANGLIFTPYIEGERTPYADASIRGSFIGIDSRHTKADFVRAILEGIIFSFRDIQEIYKKNGRTFTQAVSIGGGAKSRLWLQIQANILNIEIISLKDNEGAGLGAGMIAAVGLGWFDTFTECAEKFVRDKNITRPQEKMVKLYSKYYSEYRKIFSATQPITKSLVMLNS</sequence>
<dbReference type="CDD" id="cd07808">
    <property type="entry name" value="ASKHA_NBD_FGGY_EcXK-like"/>
    <property type="match status" value="1"/>
</dbReference>
<dbReference type="GO" id="GO:0005998">
    <property type="term" value="P:xylulose catabolic process"/>
    <property type="evidence" value="ECO:0007669"/>
    <property type="project" value="UniProtKB-UniRule"/>
</dbReference>
<evidence type="ECO:0000259" key="11">
    <source>
        <dbReference type="Pfam" id="PF00370"/>
    </source>
</evidence>
<evidence type="ECO:0000256" key="10">
    <source>
        <dbReference type="RuleBase" id="RU364073"/>
    </source>
</evidence>
<keyword evidence="4 8" id="KW-0547">Nucleotide-binding</keyword>
<feature type="binding site" evidence="8">
    <location>
        <begin position="82"/>
        <end position="83"/>
    </location>
    <ligand>
        <name>substrate</name>
    </ligand>
</feature>
<keyword evidence="6 8" id="KW-0067">ATP-binding</keyword>
<evidence type="ECO:0000313" key="13">
    <source>
        <dbReference type="EMBL" id="MDB1563336.1"/>
    </source>
</evidence>
<evidence type="ECO:0000259" key="12">
    <source>
        <dbReference type="Pfam" id="PF02782"/>
    </source>
</evidence>
<dbReference type="PROSITE" id="PS00933">
    <property type="entry name" value="FGGY_KINASES_1"/>
    <property type="match status" value="1"/>
</dbReference>
<dbReference type="Pfam" id="PF00370">
    <property type="entry name" value="FGGY_N"/>
    <property type="match status" value="1"/>
</dbReference>
<evidence type="ECO:0000256" key="5">
    <source>
        <dbReference type="ARBA" id="ARBA00022777"/>
    </source>
</evidence>
<keyword evidence="3 8" id="KW-0808">Transferase</keyword>
<evidence type="ECO:0000313" key="14">
    <source>
        <dbReference type="Proteomes" id="UP001212327"/>
    </source>
</evidence>
<organism evidence="13 14">
    <name type="scientific">Lacticaseibacillus paracasei</name>
    <name type="common">Lactobacillus paracasei</name>
    <dbReference type="NCBI Taxonomy" id="1597"/>
    <lineage>
        <taxon>Bacteria</taxon>
        <taxon>Bacillati</taxon>
        <taxon>Bacillota</taxon>
        <taxon>Bacilli</taxon>
        <taxon>Lactobacillales</taxon>
        <taxon>Lactobacillaceae</taxon>
        <taxon>Lacticaseibacillus</taxon>
    </lineage>
</organism>
<evidence type="ECO:0000256" key="3">
    <source>
        <dbReference type="ARBA" id="ARBA00022679"/>
    </source>
</evidence>
<dbReference type="PANTHER" id="PTHR43095">
    <property type="entry name" value="SUGAR KINASE"/>
    <property type="match status" value="1"/>
</dbReference>
<comment type="function">
    <text evidence="8">Catalyzes the phosphorylation of D-xylulose to D-xylulose 5-phosphate.</text>
</comment>
<dbReference type="RefSeq" id="WP_272028483.1">
    <property type="nucleotide sequence ID" value="NZ_JAQLSF010000001.1"/>
</dbReference>
<dbReference type="SUPFAM" id="SSF53067">
    <property type="entry name" value="Actin-like ATPase domain"/>
    <property type="match status" value="2"/>
</dbReference>
<dbReference type="PANTHER" id="PTHR43095:SF5">
    <property type="entry name" value="XYLULOSE KINASE"/>
    <property type="match status" value="1"/>
</dbReference>
<dbReference type="AlphaFoldDB" id="A0AAW6A1M5"/>
<dbReference type="EC" id="2.7.1.17" evidence="8 10"/>
<feature type="site" description="Important for activity" evidence="8">
    <location>
        <position position="8"/>
    </location>
</feature>
<dbReference type="InterPro" id="IPR050406">
    <property type="entry name" value="FGGY_Carb_Kinase"/>
</dbReference>
<evidence type="ECO:0000256" key="7">
    <source>
        <dbReference type="ARBA" id="ARBA00023277"/>
    </source>
</evidence>
<dbReference type="GO" id="GO:0042732">
    <property type="term" value="P:D-xylose metabolic process"/>
    <property type="evidence" value="ECO:0007669"/>
    <property type="project" value="UniProtKB-KW"/>
</dbReference>
<feature type="domain" description="Carbohydrate kinase FGGY C-terminal" evidence="12">
    <location>
        <begin position="259"/>
        <end position="442"/>
    </location>
</feature>
<feature type="domain" description="Carbohydrate kinase FGGY N-terminal" evidence="11">
    <location>
        <begin position="3"/>
        <end position="247"/>
    </location>
</feature>
<keyword evidence="5 8" id="KW-0418">Kinase</keyword>
<dbReference type="InterPro" id="IPR006000">
    <property type="entry name" value="Xylulokinase"/>
</dbReference>
<dbReference type="InterPro" id="IPR018485">
    <property type="entry name" value="FGGY_C"/>
</dbReference>
<dbReference type="Proteomes" id="UP001212327">
    <property type="component" value="Unassembled WGS sequence"/>
</dbReference>
<evidence type="ECO:0000256" key="4">
    <source>
        <dbReference type="ARBA" id="ARBA00022741"/>
    </source>
</evidence>
<dbReference type="InterPro" id="IPR018484">
    <property type="entry name" value="FGGY_N"/>
</dbReference>
<feature type="active site" description="Proton acceptor" evidence="8">
    <location>
        <position position="240"/>
    </location>
</feature>
<dbReference type="EMBL" id="JAQLSF010000001">
    <property type="protein sequence ID" value="MDB1563336.1"/>
    <property type="molecule type" value="Genomic_DNA"/>
</dbReference>
<protein>
    <recommendedName>
        <fullName evidence="8 10">Xylulose kinase</fullName>
        <shortName evidence="8 10">Xylulokinase</shortName>
        <ecNumber evidence="8 10">2.7.1.17</ecNumber>
    </recommendedName>
</protein>
<comment type="similarity">
    <text evidence="1 8 9">Belongs to the FGGY kinase family.</text>
</comment>
<keyword evidence="7 8" id="KW-0119">Carbohydrate metabolism</keyword>
<evidence type="ECO:0000256" key="2">
    <source>
        <dbReference type="ARBA" id="ARBA00022629"/>
    </source>
</evidence>
<dbReference type="HAMAP" id="MF_02220">
    <property type="entry name" value="XylB"/>
    <property type="match status" value="1"/>
</dbReference>
<comment type="caution">
    <text evidence="13">The sequence shown here is derived from an EMBL/GenBank/DDBJ whole genome shotgun (WGS) entry which is preliminary data.</text>
</comment>
<comment type="catalytic activity">
    <reaction evidence="8 10">
        <text>D-xylulose + ATP = D-xylulose 5-phosphate + ADP + H(+)</text>
        <dbReference type="Rhea" id="RHEA:10964"/>
        <dbReference type="ChEBI" id="CHEBI:15378"/>
        <dbReference type="ChEBI" id="CHEBI:17140"/>
        <dbReference type="ChEBI" id="CHEBI:30616"/>
        <dbReference type="ChEBI" id="CHEBI:57737"/>
        <dbReference type="ChEBI" id="CHEBI:456216"/>
        <dbReference type="EC" id="2.7.1.17"/>
    </reaction>
</comment>
<evidence type="ECO:0000256" key="9">
    <source>
        <dbReference type="RuleBase" id="RU003733"/>
    </source>
</evidence>
<evidence type="ECO:0000256" key="6">
    <source>
        <dbReference type="ARBA" id="ARBA00022840"/>
    </source>
</evidence>
<dbReference type="PIRSF" id="PIRSF000538">
    <property type="entry name" value="GlpK"/>
    <property type="match status" value="1"/>
</dbReference>